<reference evidence="1" key="1">
    <citation type="submission" date="2020-05" db="EMBL/GenBank/DDBJ databases">
        <authorList>
            <person name="Chiriac C."/>
            <person name="Salcher M."/>
            <person name="Ghai R."/>
            <person name="Kavagutti S V."/>
        </authorList>
    </citation>
    <scope>NUCLEOTIDE SEQUENCE</scope>
</reference>
<sequence>MKVYLVLKGFEYEGEDVVKVFLRKEAAEEYRSVLEAADEGKYYDFTVAEHEVME</sequence>
<protein>
    <submittedName>
        <fullName evidence="1">Uncharacterized protein</fullName>
    </submittedName>
</protein>
<proteinExistence type="predicted"/>
<name>A0A6J7WVJ8_9CAUD</name>
<accession>A0A6J7WVJ8</accession>
<evidence type="ECO:0000313" key="1">
    <source>
        <dbReference type="EMBL" id="CAB5222001.1"/>
    </source>
</evidence>
<organism evidence="1">
    <name type="scientific">uncultured Caudovirales phage</name>
    <dbReference type="NCBI Taxonomy" id="2100421"/>
    <lineage>
        <taxon>Viruses</taxon>
        <taxon>Duplodnaviria</taxon>
        <taxon>Heunggongvirae</taxon>
        <taxon>Uroviricota</taxon>
        <taxon>Caudoviricetes</taxon>
        <taxon>Peduoviridae</taxon>
        <taxon>Maltschvirus</taxon>
        <taxon>Maltschvirus maltsch</taxon>
    </lineage>
</organism>
<gene>
    <name evidence="1" type="ORF">UFOVP242_215</name>
</gene>
<dbReference type="EMBL" id="LR798294">
    <property type="protein sequence ID" value="CAB5222001.1"/>
    <property type="molecule type" value="Genomic_DNA"/>
</dbReference>